<dbReference type="RefSeq" id="WP_175496290.1">
    <property type="nucleotide sequence ID" value="NZ_FOXU01000006.1"/>
</dbReference>
<proteinExistence type="predicted"/>
<dbReference type="EMBL" id="FOXU01000006">
    <property type="protein sequence ID" value="SFQ62022.1"/>
    <property type="molecule type" value="Genomic_DNA"/>
</dbReference>
<keyword evidence="2" id="KW-1185">Reference proteome</keyword>
<evidence type="ECO:0000313" key="1">
    <source>
        <dbReference type="EMBL" id="SFQ62022.1"/>
    </source>
</evidence>
<dbReference type="Proteomes" id="UP000198734">
    <property type="component" value="Unassembled WGS sequence"/>
</dbReference>
<gene>
    <name evidence="1" type="ORF">SAMN05421670_3016</name>
</gene>
<organism evidence="1 2">
    <name type="scientific">Psychrobacillus psychrotolerans</name>
    <dbReference type="NCBI Taxonomy" id="126156"/>
    <lineage>
        <taxon>Bacteria</taxon>
        <taxon>Bacillati</taxon>
        <taxon>Bacillota</taxon>
        <taxon>Bacilli</taxon>
        <taxon>Bacillales</taxon>
        <taxon>Bacillaceae</taxon>
        <taxon>Psychrobacillus</taxon>
    </lineage>
</organism>
<protein>
    <submittedName>
        <fullName evidence="1">Uncharacterized protein</fullName>
    </submittedName>
</protein>
<dbReference type="AlphaFoldDB" id="A0A1I6A018"/>
<sequence>MDDLTYSLIDLELPDELNKLSKLIWYSHSVLRKLTEMEPIHFEEIT</sequence>
<name>A0A1I6A018_9BACI</name>
<dbReference type="STRING" id="126156.SAMN05421670_3016"/>
<reference evidence="2" key="1">
    <citation type="submission" date="2016-10" db="EMBL/GenBank/DDBJ databases">
        <authorList>
            <person name="Varghese N."/>
            <person name="Submissions S."/>
        </authorList>
    </citation>
    <scope>NUCLEOTIDE SEQUENCE [LARGE SCALE GENOMIC DNA]</scope>
    <source>
        <strain evidence="2">DSM 11706</strain>
    </source>
</reference>
<evidence type="ECO:0000313" key="2">
    <source>
        <dbReference type="Proteomes" id="UP000198734"/>
    </source>
</evidence>
<accession>A0A1I6A018</accession>